<keyword evidence="2" id="KW-1185">Reference proteome</keyword>
<accession>A0ABV6AH77</accession>
<comment type="caution">
    <text evidence="1">The sequence shown here is derived from an EMBL/GenBank/DDBJ whole genome shotgun (WGS) entry which is preliminary data.</text>
</comment>
<gene>
    <name evidence="1" type="ORF">ACFFP0_14030</name>
</gene>
<evidence type="ECO:0000313" key="2">
    <source>
        <dbReference type="Proteomes" id="UP001589692"/>
    </source>
</evidence>
<name>A0ABV6AH77_9HYPH</name>
<dbReference type="Proteomes" id="UP001589692">
    <property type="component" value="Unassembled WGS sequence"/>
</dbReference>
<sequence>MAVQSSKPDPVRKLLADLAACQALSDSLAATAPSTCIAHGGVDRLISKYGYRTGAGFWSLDLVNLGEAAVSLWEEMAREHRTGFMLTEVEE</sequence>
<reference evidence="1 2" key="1">
    <citation type="submission" date="2024-09" db="EMBL/GenBank/DDBJ databases">
        <authorList>
            <person name="Sun Q."/>
            <person name="Mori K."/>
        </authorList>
    </citation>
    <scope>NUCLEOTIDE SEQUENCE [LARGE SCALE GENOMIC DNA]</scope>
    <source>
        <strain evidence="1 2">TBRC 4938</strain>
    </source>
</reference>
<dbReference type="RefSeq" id="WP_377261687.1">
    <property type="nucleotide sequence ID" value="NZ_JBHMAA010000015.1"/>
</dbReference>
<dbReference type="EMBL" id="JBHMAA010000015">
    <property type="protein sequence ID" value="MFB9949979.1"/>
    <property type="molecule type" value="Genomic_DNA"/>
</dbReference>
<organism evidence="1 2">
    <name type="scientific">Rhizobium puerariae</name>
    <dbReference type="NCBI Taxonomy" id="1585791"/>
    <lineage>
        <taxon>Bacteria</taxon>
        <taxon>Pseudomonadati</taxon>
        <taxon>Pseudomonadota</taxon>
        <taxon>Alphaproteobacteria</taxon>
        <taxon>Hyphomicrobiales</taxon>
        <taxon>Rhizobiaceae</taxon>
        <taxon>Rhizobium/Agrobacterium group</taxon>
        <taxon>Rhizobium</taxon>
    </lineage>
</organism>
<proteinExistence type="predicted"/>
<evidence type="ECO:0000313" key="1">
    <source>
        <dbReference type="EMBL" id="MFB9949979.1"/>
    </source>
</evidence>
<protein>
    <submittedName>
        <fullName evidence="1">Uncharacterized protein</fullName>
    </submittedName>
</protein>